<accession>A0ABU1UWL5</accession>
<evidence type="ECO:0008006" key="3">
    <source>
        <dbReference type="Google" id="ProtNLM"/>
    </source>
</evidence>
<evidence type="ECO:0000313" key="2">
    <source>
        <dbReference type="Proteomes" id="UP001253595"/>
    </source>
</evidence>
<dbReference type="RefSeq" id="WP_310070907.1">
    <property type="nucleotide sequence ID" value="NZ_JAVDVX010000002.1"/>
</dbReference>
<organism evidence="1 2">
    <name type="scientific">Cellvibrio fibrivorans</name>
    <dbReference type="NCBI Taxonomy" id="126350"/>
    <lineage>
        <taxon>Bacteria</taxon>
        <taxon>Pseudomonadati</taxon>
        <taxon>Pseudomonadota</taxon>
        <taxon>Gammaproteobacteria</taxon>
        <taxon>Cellvibrionales</taxon>
        <taxon>Cellvibrionaceae</taxon>
        <taxon>Cellvibrio</taxon>
    </lineage>
</organism>
<dbReference type="EMBL" id="JAVDVX010000002">
    <property type="protein sequence ID" value="MDR7089580.1"/>
    <property type="molecule type" value="Genomic_DNA"/>
</dbReference>
<gene>
    <name evidence="1" type="ORF">J2X05_001586</name>
</gene>
<sequence length="173" mass="19433">MSISHLSLVNQKLAYASAIIRLLNEHPARQPLEHQALVDAAVFHLAMGLHFYLRELAEHHRIKNLSAIDSVQDLVAALQQSDITSSESSELLSLTETNETWLNQLTGYYTQLSKSPGKPKAKKSFGQENLIELVELNEADEAPLLKLTPELLASWLESFRALVLRQRDTSAEY</sequence>
<protein>
    <recommendedName>
        <fullName evidence="3">PasA protein</fullName>
    </recommendedName>
</protein>
<evidence type="ECO:0000313" key="1">
    <source>
        <dbReference type="EMBL" id="MDR7089580.1"/>
    </source>
</evidence>
<dbReference type="Proteomes" id="UP001253595">
    <property type="component" value="Unassembled WGS sequence"/>
</dbReference>
<name>A0ABU1UWL5_9GAMM</name>
<dbReference type="InterPro" id="IPR046493">
    <property type="entry name" value="DUF6586"/>
</dbReference>
<keyword evidence="2" id="KW-1185">Reference proteome</keyword>
<reference evidence="1 2" key="1">
    <citation type="submission" date="2023-07" db="EMBL/GenBank/DDBJ databases">
        <title>Sorghum-associated microbial communities from plants grown in Nebraska, USA.</title>
        <authorList>
            <person name="Schachtman D."/>
        </authorList>
    </citation>
    <scope>NUCLEOTIDE SEQUENCE [LARGE SCALE GENOMIC DNA]</scope>
    <source>
        <strain evidence="1 2">BE190</strain>
    </source>
</reference>
<proteinExistence type="predicted"/>
<dbReference type="Pfam" id="PF20227">
    <property type="entry name" value="DUF6586"/>
    <property type="match status" value="1"/>
</dbReference>
<comment type="caution">
    <text evidence="1">The sequence shown here is derived from an EMBL/GenBank/DDBJ whole genome shotgun (WGS) entry which is preliminary data.</text>
</comment>